<evidence type="ECO:0000256" key="1">
    <source>
        <dbReference type="SAM" id="MobiDB-lite"/>
    </source>
</evidence>
<feature type="region of interest" description="Disordered" evidence="1">
    <location>
        <begin position="488"/>
        <end position="515"/>
    </location>
</feature>
<dbReference type="AlphaFoldDB" id="A0A9Q8JHA7"/>
<reference evidence="2 3" key="1">
    <citation type="submission" date="2019-07" db="EMBL/GenBank/DDBJ databases">
        <title>Genome sequence of Weissella cibaria GK1.</title>
        <authorList>
            <person name="Choi H.-J."/>
        </authorList>
    </citation>
    <scope>NUCLEOTIDE SEQUENCE [LARGE SCALE GENOMIC DNA]</scope>
    <source>
        <strain evidence="2 3">GK1</strain>
    </source>
</reference>
<feature type="compositionally biased region" description="Polar residues" evidence="1">
    <location>
        <begin position="492"/>
        <end position="501"/>
    </location>
</feature>
<dbReference type="NCBIfam" id="TIGR01538">
    <property type="entry name" value="portal_SPP1"/>
    <property type="match status" value="1"/>
</dbReference>
<dbReference type="Pfam" id="PF05133">
    <property type="entry name" value="SPP1_portal"/>
    <property type="match status" value="1"/>
</dbReference>
<accession>A0A9Q8JHA7</accession>
<sequence>MSIDFLRKGRFNPSANDVFFMNADDYAIMDPAAEGFINQLDRFVNRHKSSQVKRLKALKRYYLADNDIRYKEPKSDKTAADNRIASDFARYITIFEQSYMLGKPVVYKNAADTTLQEEIDDFSKQNNESYHNVLIKTDLSIYGRAYELLYVDGDENNVQVRLARLNPEQVFVVYDDTVQRNSLFAVRYYRVRYEEGKFRDFVEVYTNDKVYYYRNDNQEAGGMKFVEETTHEFNGVPVTEYASNEDRTGAYEAVLDTIDAYDLAQSELANTQEDFNNALLMIKGNPFTGSDDNPVIVDDDGKEMPNPNFIGNVVAQMKQARLLIMDDNPDENGAEPDAEYLTKTYDSAGTKAYIDRLVGDILRFTFTPDTSDQNFSGVQSGEAMKYKLMAADNRRVTQERLFERGLMRRLRLAVNVWRIKGNSSVNYDAINDTEILFTPNIPQNVNELIANVKSLYGIVSDETLLELLKQFTGVDADEELKRLEKQKADNQLMFNGQTNDYPNPDQEGVIEDGDE</sequence>
<dbReference type="EMBL" id="VNHC01000002">
    <property type="protein sequence ID" value="TVV27244.1"/>
    <property type="molecule type" value="Genomic_DNA"/>
</dbReference>
<comment type="caution">
    <text evidence="2">The sequence shown here is derived from an EMBL/GenBank/DDBJ whole genome shotgun (WGS) entry which is preliminary data.</text>
</comment>
<organism evidence="2 3">
    <name type="scientific">Weissella cibaria</name>
    <dbReference type="NCBI Taxonomy" id="137591"/>
    <lineage>
        <taxon>Bacteria</taxon>
        <taxon>Bacillati</taxon>
        <taxon>Bacillota</taxon>
        <taxon>Bacilli</taxon>
        <taxon>Lactobacillales</taxon>
        <taxon>Lactobacillaceae</taxon>
        <taxon>Weissella</taxon>
    </lineage>
</organism>
<evidence type="ECO:0000313" key="2">
    <source>
        <dbReference type="EMBL" id="TVV27244.1"/>
    </source>
</evidence>
<dbReference type="Proteomes" id="UP000320012">
    <property type="component" value="Unassembled WGS sequence"/>
</dbReference>
<name>A0A9Q8JHA7_9LACO</name>
<gene>
    <name evidence="2" type="ORF">FO435_04815</name>
</gene>
<protein>
    <submittedName>
        <fullName evidence="2">Phage portal protein</fullName>
    </submittedName>
</protein>
<dbReference type="InterPro" id="IPR006428">
    <property type="entry name" value="Portal_SPP1-type"/>
</dbReference>
<proteinExistence type="predicted"/>
<dbReference type="RefSeq" id="WP_145463781.1">
    <property type="nucleotide sequence ID" value="NZ_VNHC01000002.1"/>
</dbReference>
<evidence type="ECO:0000313" key="3">
    <source>
        <dbReference type="Proteomes" id="UP000320012"/>
    </source>
</evidence>
<dbReference type="InterPro" id="IPR021145">
    <property type="entry name" value="Portal_protein_SPP1_Gp6-like"/>
</dbReference>